<dbReference type="SMART" id="SM00663">
    <property type="entry name" value="RPOLA_N"/>
    <property type="match status" value="1"/>
</dbReference>
<evidence type="ECO:0000256" key="4">
    <source>
        <dbReference type="ARBA" id="ARBA00022723"/>
    </source>
</evidence>
<dbReference type="InterPro" id="IPR011054">
    <property type="entry name" value="Rudment_hybrid_motif"/>
</dbReference>
<feature type="binding site" evidence="7">
    <location>
        <position position="77"/>
    </location>
    <ligand>
        <name>Zn(2+)</name>
        <dbReference type="ChEBI" id="CHEBI:29105"/>
        <label>1</label>
    </ligand>
</feature>
<dbReference type="EC" id="2.7.7.6" evidence="7"/>
<dbReference type="GO" id="GO:0006351">
    <property type="term" value="P:DNA-templated transcription"/>
    <property type="evidence" value="ECO:0007669"/>
    <property type="project" value="UniProtKB-UniRule"/>
</dbReference>
<dbReference type="GO" id="GO:0000287">
    <property type="term" value="F:magnesium ion binding"/>
    <property type="evidence" value="ECO:0007669"/>
    <property type="project" value="UniProtKB-UniRule"/>
</dbReference>
<dbReference type="InterPro" id="IPR045867">
    <property type="entry name" value="DNA-dir_RpoC_beta_prime"/>
</dbReference>
<dbReference type="GO" id="GO:0000428">
    <property type="term" value="C:DNA-directed RNA polymerase complex"/>
    <property type="evidence" value="ECO:0007669"/>
    <property type="project" value="UniProtKB-KW"/>
</dbReference>
<evidence type="ECO:0000256" key="5">
    <source>
        <dbReference type="ARBA" id="ARBA00023163"/>
    </source>
</evidence>
<dbReference type="InterPro" id="IPR000722">
    <property type="entry name" value="RNA_pol_asu"/>
</dbReference>
<dbReference type="GO" id="GO:0003899">
    <property type="term" value="F:DNA-directed RNA polymerase activity"/>
    <property type="evidence" value="ECO:0007669"/>
    <property type="project" value="UniProtKB-UniRule"/>
</dbReference>
<accession>A0A510K5H3</accession>
<dbReference type="InterPro" id="IPR042102">
    <property type="entry name" value="RNA_pol_Rpb1_3_sf"/>
</dbReference>
<feature type="binding site" evidence="7">
    <location>
        <position position="451"/>
    </location>
    <ligand>
        <name>Mg(2+)</name>
        <dbReference type="ChEBI" id="CHEBI:18420"/>
    </ligand>
</feature>
<evidence type="ECO:0000313" key="11">
    <source>
        <dbReference type="EMBL" id="BBM53217.1"/>
    </source>
</evidence>
<dbReference type="InterPro" id="IPR007081">
    <property type="entry name" value="RNA_pol_Rpb1_5"/>
</dbReference>
<dbReference type="Gene3D" id="1.10.150.390">
    <property type="match status" value="1"/>
</dbReference>
<feature type="binding site" evidence="7">
    <location>
        <position position="773"/>
    </location>
    <ligand>
        <name>Zn(2+)</name>
        <dbReference type="ChEBI" id="CHEBI:29105"/>
        <label>2</label>
    </ligand>
</feature>
<keyword evidence="1 7" id="KW-0240">DNA-directed RNA polymerase</keyword>
<reference evidence="10 13" key="1">
    <citation type="submission" date="2019-07" db="EMBL/GenBank/DDBJ databases">
        <title>Complete Genome Sequence of Leptotrichia trevisanii Strain JMUB3870.</title>
        <authorList>
            <person name="Watanabe S."/>
            <person name="Cui L."/>
        </authorList>
    </citation>
    <scope>NUCLEOTIDE SEQUENCE [LARGE SCALE GENOMIC DNA]</scope>
    <source>
        <strain evidence="10 13">JMUB3870</strain>
    </source>
</reference>
<dbReference type="Gene3D" id="1.10.40.90">
    <property type="match status" value="1"/>
</dbReference>
<dbReference type="Pfam" id="PF04983">
    <property type="entry name" value="RNA_pol_Rpb1_3"/>
    <property type="match status" value="1"/>
</dbReference>
<feature type="domain" description="RNA polymerase N-terminal" evidence="9">
    <location>
        <begin position="224"/>
        <end position="503"/>
    </location>
</feature>
<feature type="binding site" evidence="7">
    <location>
        <position position="453"/>
    </location>
    <ligand>
        <name>Mg(2+)</name>
        <dbReference type="ChEBI" id="CHEBI:18420"/>
    </ligand>
</feature>
<dbReference type="Pfam" id="PF04998">
    <property type="entry name" value="RNA_pol_Rpb1_5"/>
    <property type="match status" value="1"/>
</dbReference>
<dbReference type="Gene3D" id="1.10.132.30">
    <property type="match status" value="1"/>
</dbReference>
<dbReference type="Pfam" id="PF00623">
    <property type="entry name" value="RNA_pol_Rpb1_2"/>
    <property type="match status" value="1"/>
</dbReference>
<dbReference type="STRING" id="1122173.GCA_000482505_01143"/>
<dbReference type="OrthoDB" id="9815296at2"/>
<dbReference type="HAMAP" id="MF_01322">
    <property type="entry name" value="RNApol_bact_RpoC"/>
    <property type="match status" value="1"/>
</dbReference>
<keyword evidence="2 7" id="KW-0808">Transferase</keyword>
<comment type="similarity">
    <text evidence="7 8">Belongs to the RNA polymerase beta' chain family.</text>
</comment>
<dbReference type="RefSeq" id="WP_026747965.1">
    <property type="nucleotide sequence ID" value="NZ_AP019831.1"/>
</dbReference>
<organism evidence="10 13">
    <name type="scientific">Leptotrichia trevisanii</name>
    <dbReference type="NCBI Taxonomy" id="109328"/>
    <lineage>
        <taxon>Bacteria</taxon>
        <taxon>Fusobacteriati</taxon>
        <taxon>Fusobacteriota</taxon>
        <taxon>Fusobacteriia</taxon>
        <taxon>Fusobacteriales</taxon>
        <taxon>Leptotrichiaceae</taxon>
        <taxon>Leptotrichia</taxon>
    </lineage>
</organism>
<dbReference type="GO" id="GO:0008270">
    <property type="term" value="F:zinc ion binding"/>
    <property type="evidence" value="ECO:0007669"/>
    <property type="project" value="UniProtKB-UniRule"/>
</dbReference>
<evidence type="ECO:0000313" key="13">
    <source>
        <dbReference type="Proteomes" id="UP000422644"/>
    </source>
</evidence>
<feature type="binding site" evidence="7">
    <location>
        <position position="852"/>
    </location>
    <ligand>
        <name>Zn(2+)</name>
        <dbReference type="ChEBI" id="CHEBI:29105"/>
        <label>2</label>
    </ligand>
</feature>
<feature type="binding site" evidence="7">
    <location>
        <position position="855"/>
    </location>
    <ligand>
        <name>Zn(2+)</name>
        <dbReference type="ChEBI" id="CHEBI:29105"/>
        <label>2</label>
    </ligand>
</feature>
<proteinExistence type="inferred from homology"/>
<dbReference type="EMBL" id="AP019840">
    <property type="protein sequence ID" value="BBM53217.1"/>
    <property type="molecule type" value="Genomic_DNA"/>
</dbReference>
<reference evidence="11 12" key="2">
    <citation type="submission" date="2019-07" db="EMBL/GenBank/DDBJ databases">
        <title>Complete Genome Sequence of Leptotrichia trevisanii Strain JMUB3935.</title>
        <authorList>
            <person name="Watanabe S."/>
            <person name="Cui L."/>
        </authorList>
    </citation>
    <scope>NUCLEOTIDE SEQUENCE [LARGE SCALE GENOMIC DNA]</scope>
    <source>
        <strain evidence="11 12">JMUB3935</strain>
    </source>
</reference>
<dbReference type="EMBL" id="AP019831">
    <property type="protein sequence ID" value="BBM46011.1"/>
    <property type="molecule type" value="Genomic_DNA"/>
</dbReference>
<keyword evidence="3 7" id="KW-0548">Nucleotidyltransferase</keyword>
<dbReference type="GO" id="GO:0003677">
    <property type="term" value="F:DNA binding"/>
    <property type="evidence" value="ECO:0007669"/>
    <property type="project" value="UniProtKB-UniRule"/>
</dbReference>
<dbReference type="Gene3D" id="1.10.274.100">
    <property type="entry name" value="RNA polymerase Rpb1, domain 3"/>
    <property type="match status" value="2"/>
</dbReference>
<dbReference type="Pfam" id="PF04997">
    <property type="entry name" value="RNA_pol_Rpb1_1"/>
    <property type="match status" value="1"/>
</dbReference>
<dbReference type="SUPFAM" id="SSF51246">
    <property type="entry name" value="Rudiment single hybrid motif"/>
    <property type="match status" value="1"/>
</dbReference>
<name>A0A510K5H3_9FUSO</name>
<dbReference type="InterPro" id="IPR007066">
    <property type="entry name" value="RNA_pol_Rpb1_3"/>
</dbReference>
<keyword evidence="5 7" id="KW-0804">Transcription</keyword>
<evidence type="ECO:0000256" key="7">
    <source>
        <dbReference type="HAMAP-Rule" id="MF_01322"/>
    </source>
</evidence>
<evidence type="ECO:0000256" key="2">
    <source>
        <dbReference type="ARBA" id="ARBA00022679"/>
    </source>
</evidence>
<gene>
    <name evidence="7" type="primary">rpoC</name>
    <name evidence="10" type="ORF">JMUB3870_2137</name>
    <name evidence="11" type="ORF">JMUB3935_2203</name>
</gene>
<evidence type="ECO:0000256" key="8">
    <source>
        <dbReference type="RuleBase" id="RU004279"/>
    </source>
</evidence>
<comment type="cofactor">
    <cofactor evidence="7">
        <name>Zn(2+)</name>
        <dbReference type="ChEBI" id="CHEBI:29105"/>
    </cofactor>
    <text evidence="7">Binds 2 Zn(2+) ions per subunit.</text>
</comment>
<dbReference type="InterPro" id="IPR007083">
    <property type="entry name" value="RNA_pol_Rpb1_4"/>
</dbReference>
<dbReference type="Gene3D" id="1.10.1790.20">
    <property type="match status" value="1"/>
</dbReference>
<feature type="binding site" evidence="7">
    <location>
        <position position="61"/>
    </location>
    <ligand>
        <name>Zn(2+)</name>
        <dbReference type="ChEBI" id="CHEBI:29105"/>
        <label>1</label>
    </ligand>
</feature>
<evidence type="ECO:0000313" key="12">
    <source>
        <dbReference type="Proteomes" id="UP000321378"/>
    </source>
</evidence>
<evidence type="ECO:0000256" key="1">
    <source>
        <dbReference type="ARBA" id="ARBA00022478"/>
    </source>
</evidence>
<dbReference type="NCBIfam" id="TIGR02386">
    <property type="entry name" value="rpoC_TIGR"/>
    <property type="match status" value="1"/>
</dbReference>
<comment type="subunit">
    <text evidence="7">The RNAP catalytic core consists of 2 alpha, 1 beta, 1 beta' and 1 omega subunit. When a sigma factor is associated with the core the holoenzyme is formed, which can initiate transcription.</text>
</comment>
<dbReference type="Proteomes" id="UP000321378">
    <property type="component" value="Chromosome"/>
</dbReference>
<dbReference type="Gene3D" id="2.40.50.100">
    <property type="match status" value="3"/>
</dbReference>
<evidence type="ECO:0000256" key="6">
    <source>
        <dbReference type="ARBA" id="ARBA00048552"/>
    </source>
</evidence>
<keyword evidence="7" id="KW-0862">Zinc</keyword>
<dbReference type="InterPro" id="IPR044893">
    <property type="entry name" value="RNA_pol_Rpb1_clamp_domain"/>
</dbReference>
<dbReference type="InterPro" id="IPR007080">
    <property type="entry name" value="RNA_pol_Rpb1_1"/>
</dbReference>
<evidence type="ECO:0000259" key="9">
    <source>
        <dbReference type="SMART" id="SM00663"/>
    </source>
</evidence>
<dbReference type="PANTHER" id="PTHR19376">
    <property type="entry name" value="DNA-DIRECTED RNA POLYMERASE"/>
    <property type="match status" value="1"/>
</dbReference>
<dbReference type="Gene3D" id="4.10.860.120">
    <property type="entry name" value="RNA polymerase II, clamp domain"/>
    <property type="match status" value="1"/>
</dbReference>
<dbReference type="InterPro" id="IPR006592">
    <property type="entry name" value="RNA_pol_N"/>
</dbReference>
<dbReference type="Proteomes" id="UP000422644">
    <property type="component" value="Chromosome"/>
</dbReference>
<keyword evidence="13" id="KW-1185">Reference proteome</keyword>
<comment type="cofactor">
    <cofactor evidence="7">
        <name>Mg(2+)</name>
        <dbReference type="ChEBI" id="CHEBI:18420"/>
    </cofactor>
    <text evidence="7">Binds 1 Mg(2+) ion per subunit.</text>
</comment>
<dbReference type="CDD" id="cd01609">
    <property type="entry name" value="RNAP_beta'_N"/>
    <property type="match status" value="1"/>
</dbReference>
<dbReference type="InterPro" id="IPR012754">
    <property type="entry name" value="DNA-dir_RpoC_beta_prime_bact"/>
</dbReference>
<feature type="binding site" evidence="7">
    <location>
        <position position="845"/>
    </location>
    <ligand>
        <name>Zn(2+)</name>
        <dbReference type="ChEBI" id="CHEBI:29105"/>
        <label>2</label>
    </ligand>
</feature>
<dbReference type="InterPro" id="IPR038120">
    <property type="entry name" value="Rpb1_funnel_sf"/>
</dbReference>
<dbReference type="PANTHER" id="PTHR19376:SF54">
    <property type="entry name" value="DNA-DIRECTED RNA POLYMERASE SUBUNIT BETA"/>
    <property type="match status" value="1"/>
</dbReference>
<evidence type="ECO:0000313" key="10">
    <source>
        <dbReference type="EMBL" id="BBM46011.1"/>
    </source>
</evidence>
<feature type="binding site" evidence="7">
    <location>
        <position position="59"/>
    </location>
    <ligand>
        <name>Zn(2+)</name>
        <dbReference type="ChEBI" id="CHEBI:29105"/>
        <label>1</label>
    </ligand>
</feature>
<feature type="binding site" evidence="7">
    <location>
        <position position="74"/>
    </location>
    <ligand>
        <name>Zn(2+)</name>
        <dbReference type="ChEBI" id="CHEBI:29105"/>
        <label>1</label>
    </ligand>
</feature>
<dbReference type="SUPFAM" id="SSF64484">
    <property type="entry name" value="beta and beta-prime subunits of DNA dependent RNA-polymerase"/>
    <property type="match status" value="1"/>
</dbReference>
<feature type="binding site" evidence="7">
    <location>
        <position position="449"/>
    </location>
    <ligand>
        <name>Mg(2+)</name>
        <dbReference type="ChEBI" id="CHEBI:18420"/>
    </ligand>
</feature>
<evidence type="ECO:0000256" key="3">
    <source>
        <dbReference type="ARBA" id="ARBA00022695"/>
    </source>
</evidence>
<comment type="catalytic activity">
    <reaction evidence="6 7 8">
        <text>RNA(n) + a ribonucleoside 5'-triphosphate = RNA(n+1) + diphosphate</text>
        <dbReference type="Rhea" id="RHEA:21248"/>
        <dbReference type="Rhea" id="RHEA-COMP:14527"/>
        <dbReference type="Rhea" id="RHEA-COMP:17342"/>
        <dbReference type="ChEBI" id="CHEBI:33019"/>
        <dbReference type="ChEBI" id="CHEBI:61557"/>
        <dbReference type="ChEBI" id="CHEBI:140395"/>
        <dbReference type="EC" id="2.7.7.6"/>
    </reaction>
</comment>
<protein>
    <recommendedName>
        <fullName evidence="7">DNA-directed RNA polymerase subunit beta'</fullName>
        <shortName evidence="7">RNAP subunit beta'</shortName>
        <ecNumber evidence="7">2.7.7.6</ecNumber>
    </recommendedName>
    <alternativeName>
        <fullName evidence="7">RNA polymerase subunit beta'</fullName>
    </alternativeName>
    <alternativeName>
        <fullName evidence="7">Transcriptase subunit beta'</fullName>
    </alternativeName>
</protein>
<sequence>MSIRDFDSIQIKLASPEKILEWSYGEITKAETINYRTLKPEMDGLFCERIFGPSKDYECACGKYKRMRYKGMVCEKCGVEVTTSKVRRERMGHIKLATPIAHIWYSKGTPNKMSLLLGISTKELESVLYFSRYIVTDPGETGLQKGEILTEREYKLYENQFKNEFTAKMGAEGVLALLEEIDLFDLEKKLQGEMDTEHSTQKRRKVIKRLKVVRDLIEAGNRPEWMIMTVLPVIPADLRPMVQLDGGRFATSDLNDLYRRVINRNIRLKKLMSIKAPEIVIKNEKRMLQEAVDALIDNGRRGKPVVTQNNRELKSLSDMLKGKQGRFRQNLLGKRVDYSGRSVIVVGPSLKMNQCGLPKKMALELYKPFLMRELVKRELASNIKVAKKMVEEEDENVWELIEEIIKNHPVLLNRAPTLHRLSIQAFEPILIEGKAIRLHPLVCSAFNADFDGDQMAVHLVLSQEAQMEAKLLMLATNNIIAPSSGRPIAVPSQDMVMGCYYMTKERKGVKGEMKSFSNKNQLITAYQNGQVAVHALVKVRIDGEAIKTTPGRLMFNTMLPKEVRDYSKTFGKGELGKLIAELYKRFGFEKTSELLDKIKEFGFHYGTLAGITVGIEDLEIPESKKTILEKAENEVAEIEEQYKSGEIIDAERYRRTVAIWDEAVSKVTKDMMDNLDEFNPVYMMANSGARGSIAQMRQLGGMRGLMADTQGRIIEMPIKANFREGLNILEFFMSSHGARKGLADTALRTADSGYLTRRLVDISHEVIVNHDDCGCEHGIVVSDLMDAGEVIEKLSERIYGRNLATDLIHEGKVIAERNTLITDDLIKKIEELDIREVEIRTPLTCKLEKGVCKKCYGLDLSNHKEILKGEAVGVIAAQSIGEPGTQLTMRTFHTGGVATAASVQSDYKADVSGKIKLRNISTLVNAEGKEIVVSQNGRVIIGKHRYEVPSGSILHVKDGDSVKKGQVLVEFDPYQIPIITSEEGKVEFRDIYVRENIDVKYGVTEKVAIKPVESNDVNPRIIIYTKDNRRVEYAVPYGAYLMVNEGDIVKKGQIITKILKTGEGNKDITGGLPRVQELFEARNPKGKAILSEVAGRVVFSDKKKKGMRLILIEDPENGELIQEYTVPVGEHLVVTNEMLIEKGAKITDGPVSPHDILKIKGLVEAQQFILESVQQVYREQGVAVNDKHIEIIVKQMFQKIKIKEAGDSLFLEDELIDKKIVERENEILISKGKRPATYEPVIQGITKAAVNTESFISASSFQETTKVLANAAVEGKTDRLEGLKENVIIGKKIPGGTGFKDYKYLDAVLKNDVVEEEAMETEVGEDGEKVEVTETLETLKENPNEVIENVEETVEQ</sequence>
<comment type="function">
    <text evidence="7 8">DNA-dependent RNA polymerase catalyzes the transcription of DNA into RNA using the four ribonucleoside triphosphates as substrates.</text>
</comment>
<dbReference type="CDD" id="cd02655">
    <property type="entry name" value="RNAP_beta'_C"/>
    <property type="match status" value="1"/>
</dbReference>
<keyword evidence="4 7" id="KW-0479">Metal-binding</keyword>
<keyword evidence="7" id="KW-0460">Magnesium</keyword>
<dbReference type="Gene3D" id="2.40.40.20">
    <property type="match status" value="1"/>
</dbReference>
<dbReference type="Pfam" id="PF05000">
    <property type="entry name" value="RNA_pol_Rpb1_4"/>
    <property type="match status" value="1"/>
</dbReference>